<reference evidence="1 2" key="1">
    <citation type="submission" date="2016-01" db="EMBL/GenBank/DDBJ databases">
        <authorList>
            <person name="Regsiter A."/>
            <person name="william w."/>
        </authorList>
    </citation>
    <scope>NUCLEOTIDE SEQUENCE [LARGE SCALE GENOMIC DNA]</scope>
    <source>
        <strain evidence="1 2">CFBP 5494</strain>
    </source>
</reference>
<name>A0A9W5B2E9_9HYPH</name>
<keyword evidence="2" id="KW-1185">Reference proteome</keyword>
<dbReference type="Proteomes" id="UP000191933">
    <property type="component" value="Unassembled WGS sequence"/>
</dbReference>
<gene>
    <name evidence="1" type="ORF">AGR2A_Cc70075</name>
</gene>
<dbReference type="EMBL" id="FBVY01000018">
    <property type="protein sequence ID" value="CUW93662.1"/>
    <property type="molecule type" value="Genomic_DNA"/>
</dbReference>
<protein>
    <submittedName>
        <fullName evidence="1">Uncharacterized protein</fullName>
    </submittedName>
</protein>
<dbReference type="AlphaFoldDB" id="A0A9W5B2E9"/>
<sequence length="141" mass="15175">MSKINPLSPAVLTPGTWHGEFYGKASGTIGTDVRSERASIAGICYMVVPARLTPPSSQEKYRSVVWIGAVSNERQQSSAGLLSRDHDPRLLSLTLKVTFSEIGTIISLLREGLFTEFHFQVEPSGTDGGCDVSGWSGSFAL</sequence>
<organism evidence="1 2">
    <name type="scientific">Agrobacterium genomosp. 2 str. CFBP 5494</name>
    <dbReference type="NCBI Taxonomy" id="1183436"/>
    <lineage>
        <taxon>Bacteria</taxon>
        <taxon>Pseudomonadati</taxon>
        <taxon>Pseudomonadota</taxon>
        <taxon>Alphaproteobacteria</taxon>
        <taxon>Hyphomicrobiales</taxon>
        <taxon>Rhizobiaceae</taxon>
        <taxon>Rhizobium/Agrobacterium group</taxon>
        <taxon>Agrobacterium</taxon>
        <taxon>Agrobacterium tumefaciens complex</taxon>
    </lineage>
</organism>
<evidence type="ECO:0000313" key="2">
    <source>
        <dbReference type="Proteomes" id="UP000191933"/>
    </source>
</evidence>
<evidence type="ECO:0000313" key="1">
    <source>
        <dbReference type="EMBL" id="CUW93662.1"/>
    </source>
</evidence>
<accession>A0A9W5B2E9</accession>
<proteinExistence type="predicted"/>
<comment type="caution">
    <text evidence="1">The sequence shown here is derived from an EMBL/GenBank/DDBJ whole genome shotgun (WGS) entry which is preliminary data.</text>
</comment>